<dbReference type="InterPro" id="IPR050556">
    <property type="entry name" value="Type_II_TA_system_RNase"/>
</dbReference>
<evidence type="ECO:0000256" key="3">
    <source>
        <dbReference type="ARBA" id="ARBA00022722"/>
    </source>
</evidence>
<dbReference type="PANTHER" id="PTHR33653:SF1">
    <property type="entry name" value="RIBONUCLEASE VAPC2"/>
    <property type="match status" value="1"/>
</dbReference>
<comment type="function">
    <text evidence="8">Toxic component of a toxin-antitoxin (TA) system. An RNase.</text>
</comment>
<keyword evidence="6 8" id="KW-0460">Magnesium</keyword>
<evidence type="ECO:0000256" key="2">
    <source>
        <dbReference type="ARBA" id="ARBA00022649"/>
    </source>
</evidence>
<dbReference type="Proteomes" id="UP000588112">
    <property type="component" value="Unassembled WGS sequence"/>
</dbReference>
<evidence type="ECO:0000256" key="8">
    <source>
        <dbReference type="HAMAP-Rule" id="MF_00265"/>
    </source>
</evidence>
<reference evidence="10 11" key="1">
    <citation type="submission" date="2020-08" db="EMBL/GenBank/DDBJ databases">
        <title>Sequencing the genomes of 1000 actinobacteria strains.</title>
        <authorList>
            <person name="Klenk H.-P."/>
        </authorList>
    </citation>
    <scope>NUCLEOTIDE SEQUENCE [LARGE SCALE GENOMIC DNA]</scope>
    <source>
        <strain evidence="10 11">DSM 45790</strain>
    </source>
</reference>
<dbReference type="GO" id="GO:0004540">
    <property type="term" value="F:RNA nuclease activity"/>
    <property type="evidence" value="ECO:0007669"/>
    <property type="project" value="InterPro"/>
</dbReference>
<protein>
    <recommendedName>
        <fullName evidence="8">Ribonuclease VapC</fullName>
        <shortName evidence="8">RNase VapC</shortName>
        <ecNumber evidence="8">3.1.-.-</ecNumber>
    </recommendedName>
    <alternativeName>
        <fullName evidence="8">Toxin VapC</fullName>
    </alternativeName>
</protein>
<keyword evidence="5 8" id="KW-0378">Hydrolase</keyword>
<feature type="domain" description="PIN" evidence="9">
    <location>
        <begin position="5"/>
        <end position="121"/>
    </location>
</feature>
<keyword evidence="8" id="KW-0800">Toxin</keyword>
<dbReference type="GO" id="GO:0090729">
    <property type="term" value="F:toxin activity"/>
    <property type="evidence" value="ECO:0007669"/>
    <property type="project" value="UniProtKB-KW"/>
</dbReference>
<evidence type="ECO:0000256" key="5">
    <source>
        <dbReference type="ARBA" id="ARBA00022801"/>
    </source>
</evidence>
<dbReference type="EMBL" id="JACHBR010000002">
    <property type="protein sequence ID" value="MBB5630891.1"/>
    <property type="molecule type" value="Genomic_DNA"/>
</dbReference>
<evidence type="ECO:0000256" key="4">
    <source>
        <dbReference type="ARBA" id="ARBA00022723"/>
    </source>
</evidence>
<dbReference type="GO" id="GO:0016787">
    <property type="term" value="F:hydrolase activity"/>
    <property type="evidence" value="ECO:0007669"/>
    <property type="project" value="UniProtKB-KW"/>
</dbReference>
<dbReference type="InterPro" id="IPR022907">
    <property type="entry name" value="VapC_family"/>
</dbReference>
<evidence type="ECO:0000313" key="11">
    <source>
        <dbReference type="Proteomes" id="UP000588112"/>
    </source>
</evidence>
<dbReference type="Pfam" id="PF01850">
    <property type="entry name" value="PIN"/>
    <property type="match status" value="1"/>
</dbReference>
<evidence type="ECO:0000259" key="9">
    <source>
        <dbReference type="Pfam" id="PF01850"/>
    </source>
</evidence>
<keyword evidence="11" id="KW-1185">Reference proteome</keyword>
<accession>A0A7W9DTR2</accession>
<dbReference type="AlphaFoldDB" id="A0A7W9DTR2"/>
<dbReference type="Gene3D" id="3.40.50.1010">
    <property type="entry name" value="5'-nuclease"/>
    <property type="match status" value="1"/>
</dbReference>
<dbReference type="GO" id="GO:0000287">
    <property type="term" value="F:magnesium ion binding"/>
    <property type="evidence" value="ECO:0007669"/>
    <property type="project" value="UniProtKB-UniRule"/>
</dbReference>
<dbReference type="SUPFAM" id="SSF88723">
    <property type="entry name" value="PIN domain-like"/>
    <property type="match status" value="1"/>
</dbReference>
<comment type="caution">
    <text evidence="10">The sequence shown here is derived from an EMBL/GenBank/DDBJ whole genome shotgun (WGS) entry which is preliminary data.</text>
</comment>
<comment type="cofactor">
    <cofactor evidence="1 8">
        <name>Mg(2+)</name>
        <dbReference type="ChEBI" id="CHEBI:18420"/>
    </cofactor>
</comment>
<evidence type="ECO:0000256" key="1">
    <source>
        <dbReference type="ARBA" id="ARBA00001946"/>
    </source>
</evidence>
<dbReference type="RefSeq" id="WP_184617268.1">
    <property type="nucleotide sequence ID" value="NZ_BOOS01000050.1"/>
</dbReference>
<name>A0A7W9DTR2_9ACTN</name>
<dbReference type="EC" id="3.1.-.-" evidence="8"/>
<feature type="binding site" evidence="8">
    <location>
        <position position="103"/>
    </location>
    <ligand>
        <name>Mg(2+)</name>
        <dbReference type="ChEBI" id="CHEBI:18420"/>
    </ligand>
</feature>
<comment type="similarity">
    <text evidence="7 8">Belongs to the PINc/VapC protein family.</text>
</comment>
<evidence type="ECO:0000313" key="10">
    <source>
        <dbReference type="EMBL" id="MBB5630891.1"/>
    </source>
</evidence>
<dbReference type="CDD" id="cd18746">
    <property type="entry name" value="PIN_VapC4-5_FitB-like"/>
    <property type="match status" value="1"/>
</dbReference>
<keyword evidence="4 8" id="KW-0479">Metal-binding</keyword>
<keyword evidence="2 8" id="KW-1277">Toxin-antitoxin system</keyword>
<organism evidence="10 11">
    <name type="scientific">Sphaerisporangium krabiense</name>
    <dbReference type="NCBI Taxonomy" id="763782"/>
    <lineage>
        <taxon>Bacteria</taxon>
        <taxon>Bacillati</taxon>
        <taxon>Actinomycetota</taxon>
        <taxon>Actinomycetes</taxon>
        <taxon>Streptosporangiales</taxon>
        <taxon>Streptosporangiaceae</taxon>
        <taxon>Sphaerisporangium</taxon>
    </lineage>
</organism>
<evidence type="ECO:0000256" key="6">
    <source>
        <dbReference type="ARBA" id="ARBA00022842"/>
    </source>
</evidence>
<keyword evidence="3 8" id="KW-0540">Nuclease</keyword>
<proteinExistence type="inferred from homology"/>
<feature type="binding site" evidence="8">
    <location>
        <position position="8"/>
    </location>
    <ligand>
        <name>Mg(2+)</name>
        <dbReference type="ChEBI" id="CHEBI:18420"/>
    </ligand>
</feature>
<dbReference type="PANTHER" id="PTHR33653">
    <property type="entry name" value="RIBONUCLEASE VAPC2"/>
    <property type="match status" value="1"/>
</dbReference>
<evidence type="ECO:0000256" key="7">
    <source>
        <dbReference type="ARBA" id="ARBA00038093"/>
    </source>
</evidence>
<dbReference type="InterPro" id="IPR002716">
    <property type="entry name" value="PIN_dom"/>
</dbReference>
<sequence length="140" mass="15768">MSTGYLLDTNVVSEVRKRTPDPQVMEWVDSINGPALYLSTMVLGEIRYGVERIRQRDSRRAETIDVWLDAVYRDFRDRIIPVTADIAEEWGRLRTVCPLPAVDGLLAATALIKGWTLVTRNVKDVAGTGVRVLNPFEPIV</sequence>
<dbReference type="InterPro" id="IPR029060">
    <property type="entry name" value="PIN-like_dom_sf"/>
</dbReference>
<gene>
    <name evidence="8" type="primary">vapC</name>
    <name evidence="10" type="ORF">BJ981_006655</name>
</gene>
<dbReference type="HAMAP" id="MF_00265">
    <property type="entry name" value="VapC_Nob1"/>
    <property type="match status" value="1"/>
</dbReference>